<sequence length="46" mass="5151">MHPTEATAKALPKLLQEIKRKGLKIGTVQETLSTKRILPVEPIPKF</sequence>
<evidence type="ECO:0000313" key="1">
    <source>
        <dbReference type="EMBL" id="TCS82992.1"/>
    </source>
</evidence>
<dbReference type="AlphaFoldDB" id="A0A4R3KJV6"/>
<dbReference type="EMBL" id="SMAB01000007">
    <property type="protein sequence ID" value="TCS82992.1"/>
    <property type="molecule type" value="Genomic_DNA"/>
</dbReference>
<gene>
    <name evidence="1" type="ORF">EDD72_10775</name>
</gene>
<protein>
    <submittedName>
        <fullName evidence="1">Uncharacterized protein</fullName>
    </submittedName>
</protein>
<name>A0A4R3KJV6_9BACI</name>
<dbReference type="Proteomes" id="UP000295788">
    <property type="component" value="Unassembled WGS sequence"/>
</dbReference>
<organism evidence="1 2">
    <name type="scientific">Tepidibacillus fermentans</name>
    <dbReference type="NCBI Taxonomy" id="1281767"/>
    <lineage>
        <taxon>Bacteria</taxon>
        <taxon>Bacillati</taxon>
        <taxon>Bacillota</taxon>
        <taxon>Bacilli</taxon>
        <taxon>Bacillales</taxon>
        <taxon>Bacillaceae</taxon>
        <taxon>Tepidibacillus</taxon>
    </lineage>
</organism>
<comment type="caution">
    <text evidence="1">The sequence shown here is derived from an EMBL/GenBank/DDBJ whole genome shotgun (WGS) entry which is preliminary data.</text>
</comment>
<dbReference type="RefSeq" id="WP_165894984.1">
    <property type="nucleotide sequence ID" value="NZ_SMAB01000007.1"/>
</dbReference>
<evidence type="ECO:0000313" key="2">
    <source>
        <dbReference type="Proteomes" id="UP000295788"/>
    </source>
</evidence>
<accession>A0A4R3KJV6</accession>
<keyword evidence="2" id="KW-1185">Reference proteome</keyword>
<reference evidence="1 2" key="1">
    <citation type="submission" date="2019-03" db="EMBL/GenBank/DDBJ databases">
        <title>Genomic Encyclopedia of Type Strains, Phase IV (KMG-IV): sequencing the most valuable type-strain genomes for metagenomic binning, comparative biology and taxonomic classification.</title>
        <authorList>
            <person name="Goeker M."/>
        </authorList>
    </citation>
    <scope>NUCLEOTIDE SEQUENCE [LARGE SCALE GENOMIC DNA]</scope>
    <source>
        <strain evidence="1 2">DSM 23802</strain>
    </source>
</reference>
<proteinExistence type="predicted"/>